<evidence type="ECO:0000313" key="3">
    <source>
        <dbReference type="Proteomes" id="UP000249165"/>
    </source>
</evidence>
<evidence type="ECO:0008006" key="4">
    <source>
        <dbReference type="Google" id="ProtNLM"/>
    </source>
</evidence>
<dbReference type="InterPro" id="IPR052945">
    <property type="entry name" value="Mitotic_Regulator"/>
</dbReference>
<dbReference type="Gene3D" id="1.25.40.10">
    <property type="entry name" value="Tetratricopeptide repeat domain"/>
    <property type="match status" value="3"/>
</dbReference>
<dbReference type="EMBL" id="QLMG01000039">
    <property type="protein sequence ID" value="RAK13203.1"/>
    <property type="molecule type" value="Genomic_DNA"/>
</dbReference>
<evidence type="ECO:0000313" key="2">
    <source>
        <dbReference type="EMBL" id="RAK13203.1"/>
    </source>
</evidence>
<protein>
    <recommendedName>
        <fullName evidence="4">TPR repeat protein</fullName>
    </recommendedName>
</protein>
<reference evidence="2 3" key="1">
    <citation type="submission" date="2018-06" db="EMBL/GenBank/DDBJ databases">
        <title>Genomic Encyclopedia of Archaeal and Bacterial Type Strains, Phase II (KMG-II): from individual species to whole genera.</title>
        <authorList>
            <person name="Goeker M."/>
        </authorList>
    </citation>
    <scope>NUCLEOTIDE SEQUENCE [LARGE SCALE GENOMIC DNA]</scope>
    <source>
        <strain evidence="2 3">DSM 22011</strain>
    </source>
</reference>
<dbReference type="SMART" id="SM00671">
    <property type="entry name" value="SEL1"/>
    <property type="match status" value="8"/>
</dbReference>
<dbReference type="InterPro" id="IPR006597">
    <property type="entry name" value="Sel1-like"/>
</dbReference>
<sequence>MMPSWVLALTACLSGVGAQAVLAQQTVPPTQAHEARALQVPLARLESAAADGDAGALYLLGLRYHAGQGVLQDFGRAADLFAKAAAQDNAAAQAQLAKYLYEGIGVAQDIDTAMVWFGRAAQAGAAQHQFDYAVALENRPVGAVDPAHAAQWYQKAVDQGHEDAAVSLGVLYQNGAGVAQDLDRARGLYQGPAAAGNGRAQNNLGLMYARGEGVAQDYDRAARLFAAAADRGVAQAMTNLGVMYENAFGVPLDEARAGNLYRQGGRYKTEIQSNGPAAPLYDPRFGPPDTSPEGLARMMEAVRAGDPVAQFQAGWLVLDRGDATHRELVRAAQMLHAAAQAGLPAAMANLGWMYFEGRGLPQDYVLGYMWLMRASAAGLRDAVALNAVLSRNMLPTQVTEAQALAAQSHD</sequence>
<dbReference type="SUPFAM" id="SSF81901">
    <property type="entry name" value="HCP-like"/>
    <property type="match status" value="3"/>
</dbReference>
<feature type="chain" id="PRO_5016259750" description="TPR repeat protein" evidence="1">
    <location>
        <begin position="24"/>
        <end position="410"/>
    </location>
</feature>
<comment type="caution">
    <text evidence="2">The sequence shown here is derived from an EMBL/GenBank/DDBJ whole genome shotgun (WGS) entry which is preliminary data.</text>
</comment>
<gene>
    <name evidence="2" type="ORF">ATI53_103932</name>
</gene>
<dbReference type="Pfam" id="PF08238">
    <property type="entry name" value="Sel1"/>
    <property type="match status" value="8"/>
</dbReference>
<dbReference type="RefSeq" id="WP_111550948.1">
    <property type="nucleotide sequence ID" value="NZ_LIGK01000029.1"/>
</dbReference>
<keyword evidence="3" id="KW-1185">Reference proteome</keyword>
<dbReference type="InterPro" id="IPR011990">
    <property type="entry name" value="TPR-like_helical_dom_sf"/>
</dbReference>
<dbReference type="AlphaFoldDB" id="A0A327XX17"/>
<proteinExistence type="predicted"/>
<dbReference type="Proteomes" id="UP000249165">
    <property type="component" value="Unassembled WGS sequence"/>
</dbReference>
<accession>A0A327XX17</accession>
<name>A0A327XX17_9RHOB</name>
<feature type="signal peptide" evidence="1">
    <location>
        <begin position="1"/>
        <end position="23"/>
    </location>
</feature>
<keyword evidence="1" id="KW-0732">Signal</keyword>
<dbReference type="OrthoDB" id="8235393at2"/>
<evidence type="ECO:0000256" key="1">
    <source>
        <dbReference type="SAM" id="SignalP"/>
    </source>
</evidence>
<dbReference type="PANTHER" id="PTHR43628:SF1">
    <property type="entry name" value="CHITIN SYNTHASE REGULATORY FACTOR 2-RELATED"/>
    <property type="match status" value="1"/>
</dbReference>
<organism evidence="2 3">
    <name type="scientific">Salipiger aestuarii</name>
    <dbReference type="NCBI Taxonomy" id="568098"/>
    <lineage>
        <taxon>Bacteria</taxon>
        <taxon>Pseudomonadati</taxon>
        <taxon>Pseudomonadota</taxon>
        <taxon>Alphaproteobacteria</taxon>
        <taxon>Rhodobacterales</taxon>
        <taxon>Roseobacteraceae</taxon>
        <taxon>Salipiger</taxon>
    </lineage>
</organism>
<dbReference type="PANTHER" id="PTHR43628">
    <property type="entry name" value="ACTIVATOR OF C KINASE PROTEIN 1-RELATED"/>
    <property type="match status" value="1"/>
</dbReference>